<dbReference type="InterPro" id="IPR036737">
    <property type="entry name" value="OmpA-like_sf"/>
</dbReference>
<dbReference type="CDD" id="cd07185">
    <property type="entry name" value="OmpA_C-like"/>
    <property type="match status" value="1"/>
</dbReference>
<dbReference type="PANTHER" id="PTHR30329:SF21">
    <property type="entry name" value="LIPOPROTEIN YIAD-RELATED"/>
    <property type="match status" value="1"/>
</dbReference>
<dbReference type="InterPro" id="IPR050330">
    <property type="entry name" value="Bact_OuterMem_StrucFunc"/>
</dbReference>
<evidence type="ECO:0000256" key="1">
    <source>
        <dbReference type="SAM" id="Coils"/>
    </source>
</evidence>
<reference evidence="4" key="1">
    <citation type="submission" date="2018-05" db="EMBL/GenBank/DDBJ databases">
        <authorList>
            <person name="Lanie J.A."/>
            <person name="Ng W.-L."/>
            <person name="Kazmierczak K.M."/>
            <person name="Andrzejewski T.M."/>
            <person name="Davidsen T.M."/>
            <person name="Wayne K.J."/>
            <person name="Tettelin H."/>
            <person name="Glass J.I."/>
            <person name="Rusch D."/>
            <person name="Podicherti R."/>
            <person name="Tsui H.-C.T."/>
            <person name="Winkler M.E."/>
        </authorList>
    </citation>
    <scope>NUCLEOTIDE SEQUENCE</scope>
</reference>
<feature type="coiled-coil region" evidence="1">
    <location>
        <begin position="94"/>
        <end position="156"/>
    </location>
</feature>
<accession>A0A381S5J1</accession>
<sequence length="644" mass="73174">MNYYRILTSISLSLLLLVKTGSAQKTTAENTNTSPGKAAESSVNYNFHLVPAGDNTKVFYDAVTGHIVSNKGIQDFYSIPTIETQWLSSILDFESKWHEQLQELEQDYRKAFQERAQLKSGQNDRSVRIENYTTAIAKIENEIAEIRRQIVQINVDQQVYINGLREMPVTCLVAIKTLYTPDLMNNKNKLDVLNSSIFKSIEEPVLGHVSVTYGKSMNIPFQAGHIQITYLYPENITHFDSQANELVYLFLRVEAYPFSAGFSNEENAVTRGVNVKVLADIDQIKAYLKTANVGDKRLQDWLTKESNYQNVSNGHLLNTIRGKLDDFRIFRNGLKQSISELTSKAINLAAKRDSLAGSGEEERIESEYKRAKGLYHQYYANRKVLTHEKYTLENDVMFSRFYMEAKASKKSGNAKQKQMVDSNIAANIPISGRPLKDIFADILTKANQKSKIDLQNYRERIYRSNEEQTQLIQGELEWEVKNEEFSILKLTRGNVGSRSHFVVHLAKRTLLRSKPGFPSPKNGICKGTLLFKRGKDVMRNSSKKNLDNLAKCLRKFPQQLIQITGHTDPLKPNYGEGSKYSNVTLGLKRAEKTMAALVKLDFNQGRFVVISKGAKEPVASGKKERDSGKNRRVEVLSKPNFENY</sequence>
<keyword evidence="1" id="KW-0175">Coiled coil</keyword>
<protein>
    <recommendedName>
        <fullName evidence="3">OmpA-like domain-containing protein</fullName>
    </recommendedName>
</protein>
<feature type="region of interest" description="Disordered" evidence="2">
    <location>
        <begin position="617"/>
        <end position="644"/>
    </location>
</feature>
<gene>
    <name evidence="4" type="ORF">METZ01_LOCUS52190</name>
</gene>
<feature type="domain" description="OmpA-like" evidence="3">
    <location>
        <begin position="518"/>
        <end position="641"/>
    </location>
</feature>
<proteinExistence type="predicted"/>
<name>A0A381S5J1_9ZZZZ</name>
<organism evidence="4">
    <name type="scientific">marine metagenome</name>
    <dbReference type="NCBI Taxonomy" id="408172"/>
    <lineage>
        <taxon>unclassified sequences</taxon>
        <taxon>metagenomes</taxon>
        <taxon>ecological metagenomes</taxon>
    </lineage>
</organism>
<feature type="compositionally biased region" description="Basic and acidic residues" evidence="2">
    <location>
        <begin position="621"/>
        <end position="635"/>
    </location>
</feature>
<dbReference type="SUPFAM" id="SSF103088">
    <property type="entry name" value="OmpA-like"/>
    <property type="match status" value="1"/>
</dbReference>
<evidence type="ECO:0000256" key="2">
    <source>
        <dbReference type="SAM" id="MobiDB-lite"/>
    </source>
</evidence>
<dbReference type="EMBL" id="UINC01002692">
    <property type="protein sequence ID" value="SUZ99336.1"/>
    <property type="molecule type" value="Genomic_DNA"/>
</dbReference>
<dbReference type="PROSITE" id="PS51123">
    <property type="entry name" value="OMPA_2"/>
    <property type="match status" value="1"/>
</dbReference>
<dbReference type="PANTHER" id="PTHR30329">
    <property type="entry name" value="STATOR ELEMENT OF FLAGELLAR MOTOR COMPLEX"/>
    <property type="match status" value="1"/>
</dbReference>
<evidence type="ECO:0000259" key="3">
    <source>
        <dbReference type="PROSITE" id="PS51123"/>
    </source>
</evidence>
<dbReference type="AlphaFoldDB" id="A0A381S5J1"/>
<dbReference type="Gene3D" id="3.30.1330.60">
    <property type="entry name" value="OmpA-like domain"/>
    <property type="match status" value="1"/>
</dbReference>
<evidence type="ECO:0000313" key="4">
    <source>
        <dbReference type="EMBL" id="SUZ99336.1"/>
    </source>
</evidence>
<dbReference type="Pfam" id="PF00691">
    <property type="entry name" value="OmpA"/>
    <property type="match status" value="1"/>
</dbReference>
<dbReference type="InterPro" id="IPR006665">
    <property type="entry name" value="OmpA-like"/>
</dbReference>